<keyword evidence="2" id="KW-0472">Membrane</keyword>
<dbReference type="RefSeq" id="WP_048156049.1">
    <property type="nucleotide sequence ID" value="NZ_CP009528.1"/>
</dbReference>
<organism evidence="3 4">
    <name type="scientific">Methanosarcina barkeri MS</name>
    <dbReference type="NCBI Taxonomy" id="1434108"/>
    <lineage>
        <taxon>Archaea</taxon>
        <taxon>Methanobacteriati</taxon>
        <taxon>Methanobacteriota</taxon>
        <taxon>Stenosarchaea group</taxon>
        <taxon>Methanomicrobia</taxon>
        <taxon>Methanosarcinales</taxon>
        <taxon>Methanosarcinaceae</taxon>
        <taxon>Methanosarcina</taxon>
    </lineage>
</organism>
<dbReference type="EMBL" id="CP009528">
    <property type="protein sequence ID" value="AKB55619.1"/>
    <property type="molecule type" value="Genomic_DNA"/>
</dbReference>
<sequence length="135" mass="14721">MTEEQNNENLTSETNSSEQNLTEEQNNGSSEDTSQKELKTSGGNSQRASLISSSENSTGDNITNISSVTNKISSLMRIKSILETPKSFIAEDIKPYIQANSLSEVLRNPPKLPSFLLGFAGTLLIGLVILMKKKK</sequence>
<dbReference type="AlphaFoldDB" id="A0A0E3QXP9"/>
<feature type="compositionally biased region" description="Low complexity" evidence="1">
    <location>
        <begin position="7"/>
        <end position="20"/>
    </location>
</feature>
<feature type="transmembrane region" description="Helical" evidence="2">
    <location>
        <begin position="112"/>
        <end position="131"/>
    </location>
</feature>
<reference evidence="3 4" key="1">
    <citation type="submission" date="2014-07" db="EMBL/GenBank/DDBJ databases">
        <title>Methanogenic archaea and the global carbon cycle.</title>
        <authorList>
            <person name="Henriksen J.R."/>
            <person name="Luke J."/>
            <person name="Reinhart S."/>
            <person name="Benedict M.N."/>
            <person name="Youngblut N.D."/>
            <person name="Metcalf M.E."/>
            <person name="Whitaker R.J."/>
            <person name="Metcalf W.W."/>
        </authorList>
    </citation>
    <scope>NUCLEOTIDE SEQUENCE [LARGE SCALE GENOMIC DNA]</scope>
    <source>
        <strain evidence="3 4">MS</strain>
    </source>
</reference>
<gene>
    <name evidence="3" type="ORF">MSBRM_2621</name>
</gene>
<dbReference type="KEGG" id="mby:MSBRM_2621"/>
<keyword evidence="2" id="KW-1133">Transmembrane helix</keyword>
<dbReference type="STRING" id="1434108.MSBRM_2621"/>
<dbReference type="PATRIC" id="fig|1434108.4.peg.3343"/>
<dbReference type="HOGENOM" id="CLU_1881061_0_0_2"/>
<dbReference type="Proteomes" id="UP000033033">
    <property type="component" value="Chromosome"/>
</dbReference>
<feature type="region of interest" description="Disordered" evidence="1">
    <location>
        <begin position="1"/>
        <end position="66"/>
    </location>
</feature>
<dbReference type="GeneID" id="24845928"/>
<evidence type="ECO:0000256" key="2">
    <source>
        <dbReference type="SAM" id="Phobius"/>
    </source>
</evidence>
<accession>A0A0E3QXP9</accession>
<feature type="compositionally biased region" description="Polar residues" evidence="1">
    <location>
        <begin position="41"/>
        <end position="66"/>
    </location>
</feature>
<feature type="compositionally biased region" description="Polar residues" evidence="1">
    <location>
        <begin position="22"/>
        <end position="32"/>
    </location>
</feature>
<proteinExistence type="predicted"/>
<protein>
    <submittedName>
        <fullName evidence="3">Uncharacterized protein</fullName>
    </submittedName>
</protein>
<evidence type="ECO:0000313" key="3">
    <source>
        <dbReference type="EMBL" id="AKB55619.1"/>
    </source>
</evidence>
<keyword evidence="4" id="KW-1185">Reference proteome</keyword>
<evidence type="ECO:0000256" key="1">
    <source>
        <dbReference type="SAM" id="MobiDB-lite"/>
    </source>
</evidence>
<keyword evidence="2" id="KW-0812">Transmembrane</keyword>
<evidence type="ECO:0000313" key="4">
    <source>
        <dbReference type="Proteomes" id="UP000033033"/>
    </source>
</evidence>
<name>A0A0E3QXP9_METBA</name>